<evidence type="ECO:0000313" key="1">
    <source>
        <dbReference type="EMBL" id="QHV45305.1"/>
    </source>
</evidence>
<organism evidence="1 2">
    <name type="scientific">Bacillus cereus</name>
    <dbReference type="NCBI Taxonomy" id="1396"/>
    <lineage>
        <taxon>Bacteria</taxon>
        <taxon>Bacillati</taxon>
        <taxon>Bacillota</taxon>
        <taxon>Bacilli</taxon>
        <taxon>Bacillales</taxon>
        <taxon>Bacillaceae</taxon>
        <taxon>Bacillus</taxon>
        <taxon>Bacillus cereus group</taxon>
    </lineage>
</organism>
<accession>A0AB73ULJ5</accession>
<sequence length="258" mass="30044">MRLSSMKEYDNILFGFFKFSQKQYLEPLQAGNLYMNNFKYFVDLQKRTGEKGMGDIDEVAAIIKNANVTIKRHGTDEIVASGTAGRLRFRYQAFLNYPVFCLFTIESDMLEIIDITDDYIETEVKFTEEQKEQMAGHFGEYALVIPPNAFRERIKEVFDQKGIEYIHDKVQYSDFDINHQERIQAYLSGDTSLFFKKDIFFEPQREYRFVILNNEVEQNFEINIGDLTEQTGIISTSDLLNGKYGMRIPRIKPASGTV</sequence>
<proteinExistence type="predicted"/>
<dbReference type="AlphaFoldDB" id="A0AB73ULJ5"/>
<protein>
    <submittedName>
        <fullName evidence="1">Uncharacterized protein</fullName>
    </submittedName>
</protein>
<evidence type="ECO:0000313" key="2">
    <source>
        <dbReference type="Proteomes" id="UP000464780"/>
    </source>
</evidence>
<dbReference type="Proteomes" id="UP000464780">
    <property type="component" value="Chromosome"/>
</dbReference>
<dbReference type="RefSeq" id="WP_098963434.1">
    <property type="nucleotide sequence ID" value="NZ_CP028009.1"/>
</dbReference>
<reference evidence="1 2" key="1">
    <citation type="submission" date="2018-03" db="EMBL/GenBank/DDBJ databases">
        <title>The complete genome of bacterial strain SGAir0260.</title>
        <authorList>
            <person name="Schuster S.C."/>
        </authorList>
    </citation>
    <scope>NUCLEOTIDE SEQUENCE [LARGE SCALE GENOMIC DNA]</scope>
    <source>
        <strain evidence="1 2">SGAir0260</strain>
    </source>
</reference>
<dbReference type="EMBL" id="CP028009">
    <property type="protein sequence ID" value="QHV45305.1"/>
    <property type="molecule type" value="Genomic_DNA"/>
</dbReference>
<gene>
    <name evidence="1" type="ORF">C1N66_19990</name>
</gene>
<name>A0AB73ULJ5_BACCE</name>